<evidence type="ECO:0000259" key="5">
    <source>
        <dbReference type="Pfam" id="PF14374"/>
    </source>
</evidence>
<dbReference type="EnsemblMetazoa" id="AMAM001393-RA">
    <property type="protein sequence ID" value="AMAM001393-PA"/>
    <property type="gene ID" value="AMAM001393"/>
</dbReference>
<dbReference type="InterPro" id="IPR025755">
    <property type="entry name" value="Ribos_uL4_C_dom"/>
</dbReference>
<dbReference type="FunFam" id="3.40.1370.10:FF:000002">
    <property type="entry name" value="60S ribosomal protein L4"/>
    <property type="match status" value="1"/>
</dbReference>
<dbReference type="GO" id="GO:0006412">
    <property type="term" value="P:translation"/>
    <property type="evidence" value="ECO:0007669"/>
    <property type="project" value="InterPro"/>
</dbReference>
<dbReference type="InterPro" id="IPR013000">
    <property type="entry name" value="Ribosomal_uL4_euk/arc_CS"/>
</dbReference>
<dbReference type="Pfam" id="PF00573">
    <property type="entry name" value="Ribosomal_L4"/>
    <property type="match status" value="1"/>
</dbReference>
<dbReference type="Gene3D" id="3.40.1370.10">
    <property type="match status" value="1"/>
</dbReference>
<dbReference type="AlphaFoldDB" id="A0A182S7S4"/>
<dbReference type="InterPro" id="IPR023574">
    <property type="entry name" value="Ribosomal_uL4_dom_sf"/>
</dbReference>
<evidence type="ECO:0000256" key="2">
    <source>
        <dbReference type="ARBA" id="ARBA00022980"/>
    </source>
</evidence>
<evidence type="ECO:0000313" key="7">
    <source>
        <dbReference type="Proteomes" id="UP000075901"/>
    </source>
</evidence>
<dbReference type="GO" id="GO:0003735">
    <property type="term" value="F:structural constituent of ribosome"/>
    <property type="evidence" value="ECO:0007669"/>
    <property type="project" value="InterPro"/>
</dbReference>
<evidence type="ECO:0000256" key="1">
    <source>
        <dbReference type="ARBA" id="ARBA00010528"/>
    </source>
</evidence>
<feature type="region of interest" description="Disordered" evidence="4">
    <location>
        <begin position="407"/>
        <end position="432"/>
    </location>
</feature>
<evidence type="ECO:0000313" key="6">
    <source>
        <dbReference type="EnsemblMetazoa" id="AMAM001393-PA"/>
    </source>
</evidence>
<evidence type="ECO:0000256" key="4">
    <source>
        <dbReference type="SAM" id="MobiDB-lite"/>
    </source>
</evidence>
<name>A0A182S7S4_9DIPT</name>
<keyword evidence="2" id="KW-0689">Ribosomal protein</keyword>
<dbReference type="Pfam" id="PF14374">
    <property type="entry name" value="Ribos_L4_asso_C"/>
    <property type="match status" value="1"/>
</dbReference>
<dbReference type="PROSITE" id="PS00939">
    <property type="entry name" value="RIBOSOMAL_L1E"/>
    <property type="match status" value="1"/>
</dbReference>
<comment type="similarity">
    <text evidence="1">Belongs to the universal ribosomal protein uL4 family.</text>
</comment>
<evidence type="ECO:0000256" key="3">
    <source>
        <dbReference type="ARBA" id="ARBA00023274"/>
    </source>
</evidence>
<protein>
    <recommendedName>
        <fullName evidence="5">Large ribosomal subunit protein uL4 C-terminal domain-containing protein</fullName>
    </recommendedName>
</protein>
<dbReference type="InterPro" id="IPR045240">
    <property type="entry name" value="Ribosomal_uL4_euk/arch"/>
</dbReference>
<dbReference type="SUPFAM" id="SSF52166">
    <property type="entry name" value="Ribosomal protein L4"/>
    <property type="match status" value="1"/>
</dbReference>
<reference evidence="7" key="1">
    <citation type="submission" date="2013-09" db="EMBL/GenBank/DDBJ databases">
        <title>The Genome Sequence of Anopheles maculatus species B.</title>
        <authorList>
            <consortium name="The Broad Institute Genomics Platform"/>
            <person name="Neafsey D.E."/>
            <person name="Besansky N."/>
            <person name="Howell P."/>
            <person name="Walton C."/>
            <person name="Young S.K."/>
            <person name="Zeng Q."/>
            <person name="Gargeya S."/>
            <person name="Fitzgerald M."/>
            <person name="Haas B."/>
            <person name="Abouelleil A."/>
            <person name="Allen A.W."/>
            <person name="Alvarado L."/>
            <person name="Arachchi H.M."/>
            <person name="Berlin A.M."/>
            <person name="Chapman S.B."/>
            <person name="Gainer-Dewar J."/>
            <person name="Goldberg J."/>
            <person name="Griggs A."/>
            <person name="Gujja S."/>
            <person name="Hansen M."/>
            <person name="Howarth C."/>
            <person name="Imamovic A."/>
            <person name="Ireland A."/>
            <person name="Larimer J."/>
            <person name="McCowan C."/>
            <person name="Murphy C."/>
            <person name="Pearson M."/>
            <person name="Poon T.W."/>
            <person name="Priest M."/>
            <person name="Roberts A."/>
            <person name="Saif S."/>
            <person name="Shea T."/>
            <person name="Sisk P."/>
            <person name="Sykes S."/>
            <person name="Wortman J."/>
            <person name="Nusbaum C."/>
            <person name="Birren B."/>
        </authorList>
    </citation>
    <scope>NUCLEOTIDE SEQUENCE [LARGE SCALE GENOMIC DNA]</scope>
    <source>
        <strain evidence="7">maculatus3</strain>
    </source>
</reference>
<keyword evidence="7" id="KW-1185">Reference proteome</keyword>
<dbReference type="VEuPathDB" id="VectorBase:AMAM001393"/>
<reference evidence="6" key="2">
    <citation type="submission" date="2020-05" db="UniProtKB">
        <authorList>
            <consortium name="EnsemblMetazoa"/>
        </authorList>
    </citation>
    <scope>IDENTIFICATION</scope>
    <source>
        <strain evidence="6">maculatus3</strain>
    </source>
</reference>
<proteinExistence type="inferred from homology"/>
<organism evidence="6 7">
    <name type="scientific">Anopheles maculatus</name>
    <dbReference type="NCBI Taxonomy" id="74869"/>
    <lineage>
        <taxon>Eukaryota</taxon>
        <taxon>Metazoa</taxon>
        <taxon>Ecdysozoa</taxon>
        <taxon>Arthropoda</taxon>
        <taxon>Hexapoda</taxon>
        <taxon>Insecta</taxon>
        <taxon>Pterygota</taxon>
        <taxon>Neoptera</taxon>
        <taxon>Endopterygota</taxon>
        <taxon>Diptera</taxon>
        <taxon>Nematocera</taxon>
        <taxon>Culicoidea</taxon>
        <taxon>Culicidae</taxon>
        <taxon>Anophelinae</taxon>
        <taxon>Anopheles</taxon>
        <taxon>Anopheles maculatus group</taxon>
    </lineage>
</organism>
<sequence>MSLTAARPLVSVYTDKNEAAKDKGVALPAIFKAPIRPDVVSEVSQLMRRNRRQPYAVSEAAGHQTSAESWGTGRAVARIPRVRGGGTHRSGQGAYGNMCRGGRMFAPTKTWRRWHRKININLKRYALVSALAASGVPALVQSRGHIIDGLSELPLVVSDDIQKYQKTKQAVTFLRRSKVWADVQKVYKSQRLRAGRGKMRNRRRIQRRGPLVIYDKDEGLRKAFRNIPGVDTMKVNKLNLLKLAPGGQVGRLCIWTESAFAKLDALYGTWEKRSTMKKGYNLPTPIMANTDLARLLKSEEIRRVLKAPKKIVHRHIRRLNPLTNKAQMLKLNPYSAVTTRRAQLMTKLRRCERIVAKAQAKKKPLDAKHEAVVFVEKQQRRVQRVQKRLDARVARLLKKKADCEAKKKAGAPVKKIQKRKKNEKKVVAKTAKPVEKKTVKKVVKKAEKKVEKK</sequence>
<dbReference type="PANTHER" id="PTHR19431">
    <property type="entry name" value="60S RIBOSOMAL PROTEIN L4"/>
    <property type="match status" value="1"/>
</dbReference>
<dbReference type="GO" id="GO:0005840">
    <property type="term" value="C:ribosome"/>
    <property type="evidence" value="ECO:0007669"/>
    <property type="project" value="UniProtKB-KW"/>
</dbReference>
<keyword evidence="3" id="KW-0687">Ribonucleoprotein</keyword>
<dbReference type="GO" id="GO:1990904">
    <property type="term" value="C:ribonucleoprotein complex"/>
    <property type="evidence" value="ECO:0007669"/>
    <property type="project" value="UniProtKB-KW"/>
</dbReference>
<dbReference type="Proteomes" id="UP000075901">
    <property type="component" value="Unassembled WGS sequence"/>
</dbReference>
<accession>A0A182S7S4</accession>
<feature type="domain" description="Large ribosomal subunit protein uL4 C-terminal" evidence="5">
    <location>
        <begin position="278"/>
        <end position="349"/>
    </location>
</feature>
<dbReference type="InterPro" id="IPR002136">
    <property type="entry name" value="Ribosomal_uL4"/>
</dbReference>